<dbReference type="InterPro" id="IPR004245">
    <property type="entry name" value="DUF229"/>
</dbReference>
<proteinExistence type="predicted"/>
<sequence length="266" mass="30623">MGVSYLIRSLRRDERHADVEYGKYLSDMIKQTIESTYSSEQTCHFPILDPFDSSITKFIQHPEPLRCHFKQPKFTFTKLNKVYIDKELAQKFQLEKLTYRTFLRANGSDSSVLLGTWKIFDDVVDLKGSNGIVVRGRYNGSFTYSNVHASVVPKFRKSIANYSKIRPSVLIIGIDSISRSNAVRNLPQSYRYLMDELGGWEMRGYAKIDDNTFPNILALLTGYKVNVKTSELPLNPARDFVDEWPFIWKNFSQQGYTTLLAGKPCL</sequence>
<dbReference type="Pfam" id="PF02995">
    <property type="entry name" value="DUF229"/>
    <property type="match status" value="1"/>
</dbReference>
<accession>A0A914ELU3</accession>
<name>A0A914ELU3_9BILA</name>
<dbReference type="PANTHER" id="PTHR10974:SF6">
    <property type="entry name" value="PROTEIN CBG19234"/>
    <property type="match status" value="1"/>
</dbReference>
<evidence type="ECO:0000313" key="1">
    <source>
        <dbReference type="Proteomes" id="UP000887540"/>
    </source>
</evidence>
<protein>
    <submittedName>
        <fullName evidence="2">Uncharacterized protein</fullName>
    </submittedName>
</protein>
<dbReference type="WBParaSite" id="ACRNAN_scaffold8637.g32036.t1">
    <property type="protein sequence ID" value="ACRNAN_scaffold8637.g32036.t1"/>
    <property type="gene ID" value="ACRNAN_scaffold8637.g32036"/>
</dbReference>
<keyword evidence="1" id="KW-1185">Reference proteome</keyword>
<dbReference type="AlphaFoldDB" id="A0A914ELU3"/>
<evidence type="ECO:0000313" key="2">
    <source>
        <dbReference type="WBParaSite" id="ACRNAN_scaffold8637.g32036.t1"/>
    </source>
</evidence>
<dbReference type="PANTHER" id="PTHR10974">
    <property type="entry name" value="FI08016P-RELATED"/>
    <property type="match status" value="1"/>
</dbReference>
<organism evidence="1 2">
    <name type="scientific">Acrobeloides nanus</name>
    <dbReference type="NCBI Taxonomy" id="290746"/>
    <lineage>
        <taxon>Eukaryota</taxon>
        <taxon>Metazoa</taxon>
        <taxon>Ecdysozoa</taxon>
        <taxon>Nematoda</taxon>
        <taxon>Chromadorea</taxon>
        <taxon>Rhabditida</taxon>
        <taxon>Tylenchina</taxon>
        <taxon>Cephalobomorpha</taxon>
        <taxon>Cephaloboidea</taxon>
        <taxon>Cephalobidae</taxon>
        <taxon>Acrobeloides</taxon>
    </lineage>
</organism>
<dbReference type="GO" id="GO:0005615">
    <property type="term" value="C:extracellular space"/>
    <property type="evidence" value="ECO:0007669"/>
    <property type="project" value="TreeGrafter"/>
</dbReference>
<dbReference type="Proteomes" id="UP000887540">
    <property type="component" value="Unplaced"/>
</dbReference>
<reference evidence="2" key="1">
    <citation type="submission" date="2022-11" db="UniProtKB">
        <authorList>
            <consortium name="WormBaseParasite"/>
        </authorList>
    </citation>
    <scope>IDENTIFICATION</scope>
</reference>